<feature type="compositionally biased region" description="Polar residues" evidence="1">
    <location>
        <begin position="50"/>
        <end position="65"/>
    </location>
</feature>
<reference evidence="2" key="1">
    <citation type="submission" date="2022-08" db="EMBL/GenBank/DDBJ databases">
        <authorList>
            <consortium name="DOE Joint Genome Institute"/>
            <person name="Min B."/>
            <person name="Sierra-Patev S."/>
            <person name="Naranjo-Ortiz M."/>
            <person name="Looney B."/>
            <person name="Konkel Z."/>
            <person name="Slot J.C."/>
            <person name="Sakamoto Y."/>
            <person name="Steenwyk J.L."/>
            <person name="Rokas A."/>
            <person name="Carro J."/>
            <person name="Camarero S."/>
            <person name="Ferreira P."/>
            <person name="Molpeceres G."/>
            <person name="Ruiz-duenas F.J."/>
            <person name="Serrano A."/>
            <person name="Henrissat B."/>
            <person name="Drula E."/>
            <person name="Hughes K.W."/>
            <person name="Mata J.L."/>
            <person name="Ishikawa N.K."/>
            <person name="Vargas-Isla R."/>
            <person name="Ushijima S."/>
            <person name="Smith C.A."/>
            <person name="Ahrendt S."/>
            <person name="Andreopoulos W."/>
            <person name="He G."/>
            <person name="LaButti K."/>
            <person name="Lipzen A."/>
            <person name="Ng V."/>
            <person name="Riley R."/>
            <person name="Sandor L."/>
            <person name="Barry K."/>
            <person name="Martinez A.T."/>
            <person name="Xiao Y."/>
            <person name="Gibbons J.G."/>
            <person name="Terashima K."/>
            <person name="Hibbett D.S."/>
            <person name="Grigoriev I.V."/>
        </authorList>
    </citation>
    <scope>NUCLEOTIDE SEQUENCE</scope>
    <source>
        <strain evidence="2">ET3784</strain>
    </source>
</reference>
<accession>A0AA38JBM5</accession>
<dbReference type="AlphaFoldDB" id="A0AA38JBM5"/>
<dbReference type="InterPro" id="IPR036537">
    <property type="entry name" value="Adaptor_Cbl_N_dom_sf"/>
</dbReference>
<reference evidence="2" key="2">
    <citation type="journal article" date="2023" name="Proc. Natl. Acad. Sci. U.S.A.">
        <title>A global phylogenomic analysis of the shiitake genus Lentinula.</title>
        <authorList>
            <person name="Sierra-Patev S."/>
            <person name="Min B."/>
            <person name="Naranjo-Ortiz M."/>
            <person name="Looney B."/>
            <person name="Konkel Z."/>
            <person name="Slot J.C."/>
            <person name="Sakamoto Y."/>
            <person name="Steenwyk J.L."/>
            <person name="Rokas A."/>
            <person name="Carro J."/>
            <person name="Camarero S."/>
            <person name="Ferreira P."/>
            <person name="Molpeceres G."/>
            <person name="Ruiz-Duenas F.J."/>
            <person name="Serrano A."/>
            <person name="Henrissat B."/>
            <person name="Drula E."/>
            <person name="Hughes K.W."/>
            <person name="Mata J.L."/>
            <person name="Ishikawa N.K."/>
            <person name="Vargas-Isla R."/>
            <person name="Ushijima S."/>
            <person name="Smith C.A."/>
            <person name="Donoghue J."/>
            <person name="Ahrendt S."/>
            <person name="Andreopoulos W."/>
            <person name="He G."/>
            <person name="LaButti K."/>
            <person name="Lipzen A."/>
            <person name="Ng V."/>
            <person name="Riley R."/>
            <person name="Sandor L."/>
            <person name="Barry K."/>
            <person name="Martinez A.T."/>
            <person name="Xiao Y."/>
            <person name="Gibbons J.G."/>
            <person name="Terashima K."/>
            <person name="Grigoriev I.V."/>
            <person name="Hibbett D."/>
        </authorList>
    </citation>
    <scope>NUCLEOTIDE SEQUENCE</scope>
    <source>
        <strain evidence="2">ET3784</strain>
    </source>
</reference>
<gene>
    <name evidence="2" type="ORF">DFJ43DRAFT_1158945</name>
</gene>
<comment type="caution">
    <text evidence="2">The sequence shown here is derived from an EMBL/GenBank/DDBJ whole genome shotgun (WGS) entry which is preliminary data.</text>
</comment>
<feature type="region of interest" description="Disordered" evidence="1">
    <location>
        <begin position="1"/>
        <end position="65"/>
    </location>
</feature>
<name>A0AA38JBM5_9AGAR</name>
<dbReference type="CDD" id="cd21037">
    <property type="entry name" value="MLKL_NTD"/>
    <property type="match status" value="1"/>
</dbReference>
<sequence>MSRSGVEQPSLADYNEEADSIETTRPRNKKSWPLDLTKRRRKNSKGVVNATPNSQQSSSLDDSTGIIQRRTTSSVSSRALLFSGHALTIFATAAQFTPVPYLATLASITSSICNTIQSAQDNKDSLKQLASTVVSLSSTVIDTYHRLHPNPATEGQESESFSKDPTLNQHVEKFIDMLKKIEDFVKSHISRNFFQRVVSSRSDLNVIQDYKDHLKKALDAFMLQSNITLRETVFKMASQQENIISSQETVCSALVSLQDLIRSNATGQGQTPQSETNGEASSPDTVLSLSAILPETTEMVGSPVDINNESFGQTHDTMDYLKSYESSEASHSHSLQSNNPFVNLSTSSPSRPLPPFQLPRPQSERSPQVATTNPFENIFNKPAQGNVNVNYISGDYVVNSNVDHSRRDNFGNVYTGGAFMWEGRARDDEEFIYNHSGLGYVAGRRFHHSSQSRSATV</sequence>
<feature type="region of interest" description="Disordered" evidence="1">
    <location>
        <begin position="265"/>
        <end position="284"/>
    </location>
</feature>
<dbReference type="GO" id="GO:0007166">
    <property type="term" value="P:cell surface receptor signaling pathway"/>
    <property type="evidence" value="ECO:0007669"/>
    <property type="project" value="InterPro"/>
</dbReference>
<dbReference type="Proteomes" id="UP001176059">
    <property type="component" value="Unassembled WGS sequence"/>
</dbReference>
<feature type="region of interest" description="Disordered" evidence="1">
    <location>
        <begin position="329"/>
        <end position="369"/>
    </location>
</feature>
<dbReference type="EMBL" id="JANVFO010000062">
    <property type="protein sequence ID" value="KAJ3720289.1"/>
    <property type="molecule type" value="Genomic_DNA"/>
</dbReference>
<keyword evidence="3" id="KW-1185">Reference proteome</keyword>
<evidence type="ECO:0000256" key="1">
    <source>
        <dbReference type="SAM" id="MobiDB-lite"/>
    </source>
</evidence>
<protein>
    <submittedName>
        <fullName evidence="2">Uncharacterized protein</fullName>
    </submittedName>
</protein>
<proteinExistence type="predicted"/>
<organism evidence="2 3">
    <name type="scientific">Lentinula guzmanii</name>
    <dbReference type="NCBI Taxonomy" id="2804957"/>
    <lineage>
        <taxon>Eukaryota</taxon>
        <taxon>Fungi</taxon>
        <taxon>Dikarya</taxon>
        <taxon>Basidiomycota</taxon>
        <taxon>Agaricomycotina</taxon>
        <taxon>Agaricomycetes</taxon>
        <taxon>Agaricomycetidae</taxon>
        <taxon>Agaricales</taxon>
        <taxon>Marasmiineae</taxon>
        <taxon>Omphalotaceae</taxon>
        <taxon>Lentinula</taxon>
    </lineage>
</organism>
<evidence type="ECO:0000313" key="3">
    <source>
        <dbReference type="Proteomes" id="UP001176059"/>
    </source>
</evidence>
<dbReference type="InterPro" id="IPR059179">
    <property type="entry name" value="MLKL-like_MCAfunc"/>
</dbReference>
<evidence type="ECO:0000313" key="2">
    <source>
        <dbReference type="EMBL" id="KAJ3720289.1"/>
    </source>
</evidence>
<dbReference type="Gene3D" id="1.20.930.20">
    <property type="entry name" value="Adaptor protein Cbl, N-terminal domain"/>
    <property type="match status" value="1"/>
</dbReference>